<organism evidence="1 2">
    <name type="scientific">Bifidobacterium adolescentis</name>
    <dbReference type="NCBI Taxonomy" id="1680"/>
    <lineage>
        <taxon>Bacteria</taxon>
        <taxon>Bacillati</taxon>
        <taxon>Actinomycetota</taxon>
        <taxon>Actinomycetes</taxon>
        <taxon>Bifidobacteriales</taxon>
        <taxon>Bifidobacteriaceae</taxon>
        <taxon>Bifidobacterium</taxon>
    </lineage>
</organism>
<name>A0A1X2ZYY1_BIFAD</name>
<keyword evidence="1" id="KW-0378">Hydrolase</keyword>
<accession>A0A1X2ZYY1</accession>
<gene>
    <name evidence="1" type="ORF">AL0467_1592</name>
</gene>
<evidence type="ECO:0000313" key="2">
    <source>
        <dbReference type="Proteomes" id="UP000193208"/>
    </source>
</evidence>
<protein>
    <submittedName>
        <fullName evidence="1">CAAX protease</fullName>
    </submittedName>
</protein>
<dbReference type="InterPro" id="IPR011664">
    <property type="entry name" value="Abi_system_AbiD/AbiF-like"/>
</dbReference>
<proteinExistence type="predicted"/>
<dbReference type="AlphaFoldDB" id="A0A1X2ZYY1"/>
<reference evidence="1 2" key="1">
    <citation type="journal article" date="2016" name="Sci. Rep.">
        <title>Evaluation of genetic diversity among strains of the human gut commensal Bifidobacterium adolescentis.</title>
        <authorList>
            <person name="Duranti S."/>
            <person name="Milani C."/>
            <person name="Lugli G.A."/>
            <person name="Mancabelli L."/>
            <person name="Turroni F."/>
            <person name="Ferrario C."/>
            <person name="Mangifesta M."/>
            <person name="Viappiani A."/>
            <person name="Sanchez B."/>
            <person name="Margolles A."/>
            <person name="van Sinderen D."/>
            <person name="Ventura M."/>
        </authorList>
    </citation>
    <scope>NUCLEOTIDE SEQUENCE [LARGE SCALE GENOMIC DNA]</scope>
    <source>
        <strain evidence="1 2">AL46-7</strain>
    </source>
</reference>
<dbReference type="GO" id="GO:0006508">
    <property type="term" value="P:proteolysis"/>
    <property type="evidence" value="ECO:0007669"/>
    <property type="project" value="UniProtKB-KW"/>
</dbReference>
<dbReference type="Pfam" id="PF07751">
    <property type="entry name" value="Abi_2"/>
    <property type="match status" value="1"/>
</dbReference>
<keyword evidence="1" id="KW-0645">Protease</keyword>
<dbReference type="EMBL" id="LNKI01000006">
    <property type="protein sequence ID" value="OSG99605.1"/>
    <property type="molecule type" value="Genomic_DNA"/>
</dbReference>
<evidence type="ECO:0000313" key="1">
    <source>
        <dbReference type="EMBL" id="OSG99605.1"/>
    </source>
</evidence>
<comment type="caution">
    <text evidence="1">The sequence shown here is derived from an EMBL/GenBank/DDBJ whole genome shotgun (WGS) entry which is preliminary data.</text>
</comment>
<sequence length="313" mass="37077">MYRPFMAVESQVQQLNRRGLQTDMRTPWILEREGYYSVVNGYKDPFLDKEAGKRTHEDRYLTGTSFNDLYALFVFDRNLRFLLFRMATLSEAILKTICSYEFTKENADEKNPYLNIANYAETGKAHDKAVLLIPKLEKIISLNRNPRFPDRKEYLRHCLEEYEGEVPLWVLCNDLTIGQIYWFFQAQGSVVRGNIARSFTALYKDSHRHGEEITSIQLDKIYRRIKDFRNICAHDERLYCAHPHDRNITVFQLVKDLRLVTDKKRYLEFLQQLESLLVNLEKDIPDYIGYVCCEMGLQNVDVLQTWIQTSRKL</sequence>
<dbReference type="Proteomes" id="UP000193208">
    <property type="component" value="Unassembled WGS sequence"/>
</dbReference>
<dbReference type="GO" id="GO:0008233">
    <property type="term" value="F:peptidase activity"/>
    <property type="evidence" value="ECO:0007669"/>
    <property type="project" value="UniProtKB-KW"/>
</dbReference>